<feature type="domain" description="BT-3987-like N-terminal" evidence="1">
    <location>
        <begin position="52"/>
        <end position="165"/>
    </location>
</feature>
<dbReference type="STRING" id="237018.SAMN04489723_12515"/>
<gene>
    <name evidence="3" type="ORF">SAMN04489723_12515</name>
</gene>
<protein>
    <submittedName>
        <fullName evidence="3">Uncharacterized protein</fullName>
    </submittedName>
</protein>
<evidence type="ECO:0000259" key="2">
    <source>
        <dbReference type="Pfam" id="PF22839"/>
    </source>
</evidence>
<organism evidence="3 4">
    <name type="scientific">Algoriphagus aquimarinus</name>
    <dbReference type="NCBI Taxonomy" id="237018"/>
    <lineage>
        <taxon>Bacteria</taxon>
        <taxon>Pseudomonadati</taxon>
        <taxon>Bacteroidota</taxon>
        <taxon>Cytophagia</taxon>
        <taxon>Cytophagales</taxon>
        <taxon>Cyclobacteriaceae</taxon>
        <taxon>Algoriphagus</taxon>
    </lineage>
</organism>
<proteinExistence type="predicted"/>
<evidence type="ECO:0000313" key="4">
    <source>
        <dbReference type="Proteomes" id="UP000198790"/>
    </source>
</evidence>
<dbReference type="Proteomes" id="UP000198790">
    <property type="component" value="Unassembled WGS sequence"/>
</dbReference>
<feature type="domain" description="DUF7015" evidence="2">
    <location>
        <begin position="187"/>
        <end position="280"/>
    </location>
</feature>
<accession>A0A1I1CEI2</accession>
<dbReference type="Pfam" id="PF22839">
    <property type="entry name" value="DUF7015"/>
    <property type="match status" value="1"/>
</dbReference>
<dbReference type="OrthoDB" id="740324at2"/>
<dbReference type="RefSeq" id="WP_092901337.1">
    <property type="nucleotide sequence ID" value="NZ_FOKK01000025.1"/>
</dbReference>
<keyword evidence="4" id="KW-1185">Reference proteome</keyword>
<dbReference type="Gene3D" id="2.60.40.1740">
    <property type="entry name" value="hypothetical protein (bacova_03559)"/>
    <property type="match status" value="1"/>
</dbReference>
<dbReference type="EMBL" id="FOKK01000025">
    <property type="protein sequence ID" value="SFB58863.1"/>
    <property type="molecule type" value="Genomic_DNA"/>
</dbReference>
<dbReference type="InterPro" id="IPR013728">
    <property type="entry name" value="BT_3987-like_N"/>
</dbReference>
<dbReference type="PROSITE" id="PS51257">
    <property type="entry name" value="PROKAR_LIPOPROTEIN"/>
    <property type="match status" value="1"/>
</dbReference>
<evidence type="ECO:0000313" key="3">
    <source>
        <dbReference type="EMBL" id="SFB58863.1"/>
    </source>
</evidence>
<name>A0A1I1CEI2_9BACT</name>
<sequence length="281" mass="30371">MKNILYRIGMFGVAALTLTSCLDEDPLFDPEKTTGIIEFVEQAPLVAVGSVYPLNKLTFEAVPADQIEVIVQYSGAYNAPEDLVVTVELSPSDLPTYNADQGLTGVDQYVMLDAGSYTLPGGGSTVSVTIPKGEKRVSFMIDVKPDKFKFDANYAIPLKISSASSGVVSGNFGHMIYAVIPNNQWAGDYDHTYSGSLGSGTNVVHMTTIGEFRTTSNLIGVYSNQTIIEIDPVNNYASVISVSGLGNATNYPENFWDPATKTIHVKYTVGSRTMTETYVKK</sequence>
<dbReference type="InterPro" id="IPR054281">
    <property type="entry name" value="DUF7015"/>
</dbReference>
<dbReference type="AlphaFoldDB" id="A0A1I1CEI2"/>
<reference evidence="3 4" key="1">
    <citation type="submission" date="2016-10" db="EMBL/GenBank/DDBJ databases">
        <authorList>
            <person name="de Groot N.N."/>
        </authorList>
    </citation>
    <scope>NUCLEOTIDE SEQUENCE [LARGE SCALE GENOMIC DNA]</scope>
    <source>
        <strain evidence="3 4">DSM 23399</strain>
    </source>
</reference>
<dbReference type="Pfam" id="PF08522">
    <property type="entry name" value="BT_3987-like_N"/>
    <property type="match status" value="1"/>
</dbReference>
<evidence type="ECO:0000259" key="1">
    <source>
        <dbReference type="Pfam" id="PF08522"/>
    </source>
</evidence>